<accession>A0A212K4W3</accession>
<dbReference type="AlphaFoldDB" id="A0A212K4W3"/>
<protein>
    <recommendedName>
        <fullName evidence="4">HTH araC/xylS-type domain-containing protein</fullName>
    </recommendedName>
</protein>
<dbReference type="InterPro" id="IPR009057">
    <property type="entry name" value="Homeodomain-like_sf"/>
</dbReference>
<dbReference type="SUPFAM" id="SSF46689">
    <property type="entry name" value="Homeodomain-like"/>
    <property type="match status" value="2"/>
</dbReference>
<dbReference type="SMART" id="SM00342">
    <property type="entry name" value="HTH_ARAC"/>
    <property type="match status" value="1"/>
</dbReference>
<sequence length="287" mass="34066">MGIITDFHEHKTCVNYEDVNTNSNKKPIIEITEFLKGKIKEKTLSESKIMLVMKGEFRISYERHIDKKVKEGKMLLLPSSSKYIARAEEDASVFIFRLRDKIELCDRVGLEQLFHKFKEPDNSFNLLDIKEEVSYYLKGLKACLTDGLRCRYYFELKMKEFFYLIRAYYTREELARFFYPLLSNDTSFSEFVYNNYNKVKTVQELASLSNYSHSGFIKRFKKTFGVPAYQWIKQQKASRILHEINCTDKTLKEICDEHDFSSLSQFNDFCKSNFGYPPSYIRKNKVF</sequence>
<evidence type="ECO:0000313" key="5">
    <source>
        <dbReference type="EMBL" id="SBW06535.1"/>
    </source>
</evidence>
<keyword evidence="3" id="KW-0804">Transcription</keyword>
<dbReference type="PROSITE" id="PS01124">
    <property type="entry name" value="HTH_ARAC_FAMILY_2"/>
    <property type="match status" value="1"/>
</dbReference>
<proteinExistence type="predicted"/>
<dbReference type="GO" id="GO:0003700">
    <property type="term" value="F:DNA-binding transcription factor activity"/>
    <property type="evidence" value="ECO:0007669"/>
    <property type="project" value="InterPro"/>
</dbReference>
<organism evidence="5">
    <name type="scientific">uncultured Dysgonomonas sp</name>
    <dbReference type="NCBI Taxonomy" id="206096"/>
    <lineage>
        <taxon>Bacteria</taxon>
        <taxon>Pseudomonadati</taxon>
        <taxon>Bacteroidota</taxon>
        <taxon>Bacteroidia</taxon>
        <taxon>Bacteroidales</taxon>
        <taxon>Dysgonomonadaceae</taxon>
        <taxon>Dysgonomonas</taxon>
        <taxon>environmental samples</taxon>
    </lineage>
</organism>
<gene>
    <name evidence="5" type="ORF">KL86DYS1_31400</name>
</gene>
<keyword evidence="2" id="KW-0238">DNA-binding</keyword>
<evidence type="ECO:0000256" key="3">
    <source>
        <dbReference type="ARBA" id="ARBA00023163"/>
    </source>
</evidence>
<dbReference type="Gene3D" id="1.10.10.60">
    <property type="entry name" value="Homeodomain-like"/>
    <property type="match status" value="1"/>
</dbReference>
<evidence type="ECO:0000256" key="2">
    <source>
        <dbReference type="ARBA" id="ARBA00023125"/>
    </source>
</evidence>
<dbReference type="PANTHER" id="PTHR47504:SF5">
    <property type="entry name" value="RIGHT ORIGIN-BINDING PROTEIN"/>
    <property type="match status" value="1"/>
</dbReference>
<dbReference type="PANTHER" id="PTHR47504">
    <property type="entry name" value="RIGHT ORIGIN-BINDING PROTEIN"/>
    <property type="match status" value="1"/>
</dbReference>
<evidence type="ECO:0000259" key="4">
    <source>
        <dbReference type="PROSITE" id="PS01124"/>
    </source>
</evidence>
<dbReference type="GO" id="GO:0043565">
    <property type="term" value="F:sequence-specific DNA binding"/>
    <property type="evidence" value="ECO:0007669"/>
    <property type="project" value="InterPro"/>
</dbReference>
<dbReference type="Pfam" id="PF12833">
    <property type="entry name" value="HTH_18"/>
    <property type="match status" value="1"/>
</dbReference>
<dbReference type="InterPro" id="IPR018060">
    <property type="entry name" value="HTH_AraC"/>
</dbReference>
<feature type="domain" description="HTH araC/xylS-type" evidence="4">
    <location>
        <begin position="186"/>
        <end position="284"/>
    </location>
</feature>
<name>A0A212K4W3_9BACT</name>
<keyword evidence="1" id="KW-0805">Transcription regulation</keyword>
<dbReference type="InterPro" id="IPR050959">
    <property type="entry name" value="MarA-like"/>
</dbReference>
<dbReference type="EMBL" id="FLUM01000003">
    <property type="protein sequence ID" value="SBW06535.1"/>
    <property type="molecule type" value="Genomic_DNA"/>
</dbReference>
<reference evidence="5" key="1">
    <citation type="submission" date="2016-04" db="EMBL/GenBank/DDBJ databases">
        <authorList>
            <person name="Evans L.H."/>
            <person name="Alamgir A."/>
            <person name="Owens N."/>
            <person name="Weber N.D."/>
            <person name="Virtaneva K."/>
            <person name="Barbian K."/>
            <person name="Babar A."/>
            <person name="Rosenke K."/>
        </authorList>
    </citation>
    <scope>NUCLEOTIDE SEQUENCE</scope>
    <source>
        <strain evidence="5">86-1</strain>
    </source>
</reference>
<evidence type="ECO:0000256" key="1">
    <source>
        <dbReference type="ARBA" id="ARBA00023015"/>
    </source>
</evidence>